<evidence type="ECO:0000313" key="3">
    <source>
        <dbReference type="Proteomes" id="UP000529861"/>
    </source>
</evidence>
<feature type="transmembrane region" description="Helical" evidence="1">
    <location>
        <begin position="36"/>
        <end position="55"/>
    </location>
</feature>
<dbReference type="EMBL" id="JABEQB010000031">
    <property type="protein sequence ID" value="NNG67550.1"/>
    <property type="molecule type" value="Genomic_DNA"/>
</dbReference>
<dbReference type="AlphaFoldDB" id="A0A7Y2L8G9"/>
<sequence length="58" mass="6861">MRKFLLMMSVIPIVLWSILGLAVVFGFYTPSRETIALLYFTLAVFSWTILMKNYLERR</sequence>
<accession>A0A7Y2L8G9</accession>
<proteinExistence type="predicted"/>
<keyword evidence="1" id="KW-0472">Membrane</keyword>
<dbReference type="RefSeq" id="WP_170271342.1">
    <property type="nucleotide sequence ID" value="NZ_JABEQB010000031.1"/>
</dbReference>
<gene>
    <name evidence="2" type="ORF">HKI81_10050</name>
</gene>
<comment type="caution">
    <text evidence="2">The sequence shown here is derived from an EMBL/GenBank/DDBJ whole genome shotgun (WGS) entry which is preliminary data.</text>
</comment>
<evidence type="ECO:0000256" key="1">
    <source>
        <dbReference type="SAM" id="Phobius"/>
    </source>
</evidence>
<protein>
    <submittedName>
        <fullName evidence="2">Uncharacterized protein</fullName>
    </submittedName>
</protein>
<name>A0A7Y2L8G9_9THEO</name>
<keyword evidence="1" id="KW-1133">Transmembrane helix</keyword>
<organism evidence="2 3">
    <name type="scientific">Caldanaerobacter subterraneus</name>
    <dbReference type="NCBI Taxonomy" id="911092"/>
    <lineage>
        <taxon>Bacteria</taxon>
        <taxon>Bacillati</taxon>
        <taxon>Bacillota</taxon>
        <taxon>Clostridia</taxon>
        <taxon>Thermoanaerobacterales</taxon>
        <taxon>Thermoanaerobacteraceae</taxon>
        <taxon>Caldanaerobacter</taxon>
    </lineage>
</organism>
<dbReference type="Proteomes" id="UP000529861">
    <property type="component" value="Unassembled WGS sequence"/>
</dbReference>
<evidence type="ECO:0000313" key="2">
    <source>
        <dbReference type="EMBL" id="NNG67550.1"/>
    </source>
</evidence>
<keyword evidence="1" id="KW-0812">Transmembrane</keyword>
<reference evidence="2 3" key="1">
    <citation type="submission" date="2020-04" db="EMBL/GenBank/DDBJ databases">
        <title>Draft genome sequence of Caldanaerobacter sunterraneus. strain 1523vc isolated from Griffin hot spring, Kamchatka, Russia.</title>
        <authorList>
            <person name="Toshchakov S.V."/>
            <person name="Podosokorskaya O.A."/>
            <person name="Kublanov I.V."/>
            <person name="Korzhenkov A."/>
            <person name="Patrushev M.V."/>
        </authorList>
    </citation>
    <scope>NUCLEOTIDE SEQUENCE [LARGE SCALE GENOMIC DNA]</scope>
    <source>
        <strain evidence="2 3">1523vc</strain>
    </source>
</reference>